<sequence length="236" mass="26423">MFSNHPLLKSRAVPQPITRFYKDSRKSTLRILMLHEFSQSGKRFEQQTKSLMDELRHVFMCAQSSEIVGSEVRDVYITLVNPPFAIERDALPPIDLDDAKRQDTTEDVDAYTWWHLTSKTPPLRCDGLDVTLSSIAQAIHEGGPSHGIIGFSQGAALAVMITSLLEHDRKTVFDKAEAMPYPSAFVAKGTAIQEPLKFVIAMSGIGGVQIPEYYAFYNPKIETPALHILGREDDFI</sequence>
<dbReference type="GO" id="GO:0019748">
    <property type="term" value="P:secondary metabolic process"/>
    <property type="evidence" value="ECO:0007669"/>
    <property type="project" value="TreeGrafter"/>
</dbReference>
<dbReference type="EMBL" id="CAIJEN010000016">
    <property type="protein sequence ID" value="CAD0096305.1"/>
    <property type="molecule type" value="Genomic_DNA"/>
</dbReference>
<dbReference type="Pfam" id="PF03959">
    <property type="entry name" value="FSH1"/>
    <property type="match status" value="1"/>
</dbReference>
<evidence type="ECO:0000313" key="3">
    <source>
        <dbReference type="EMBL" id="CAD0096305.1"/>
    </source>
</evidence>
<dbReference type="Gene3D" id="3.40.50.1820">
    <property type="entry name" value="alpha/beta hydrolase"/>
    <property type="match status" value="1"/>
</dbReference>
<keyword evidence="1" id="KW-0378">Hydrolase</keyword>
<keyword evidence="4" id="KW-1185">Reference proteome</keyword>
<dbReference type="PANTHER" id="PTHR48070:SF6">
    <property type="entry name" value="ESTERASE OVCA2"/>
    <property type="match status" value="1"/>
</dbReference>
<dbReference type="AlphaFoldDB" id="A0A9N8K392"/>
<reference evidence="3" key="1">
    <citation type="submission" date="2020-06" db="EMBL/GenBank/DDBJ databases">
        <authorList>
            <person name="Onetto C."/>
        </authorList>
    </citation>
    <scope>NUCLEOTIDE SEQUENCE</scope>
</reference>
<dbReference type="GO" id="GO:0005634">
    <property type="term" value="C:nucleus"/>
    <property type="evidence" value="ECO:0007669"/>
    <property type="project" value="TreeGrafter"/>
</dbReference>
<dbReference type="InterPro" id="IPR029058">
    <property type="entry name" value="AB_hydrolase_fold"/>
</dbReference>
<dbReference type="InterPro" id="IPR005645">
    <property type="entry name" value="FSH-like_dom"/>
</dbReference>
<dbReference type="SUPFAM" id="SSF53474">
    <property type="entry name" value="alpha/beta-Hydrolases"/>
    <property type="match status" value="1"/>
</dbReference>
<dbReference type="PANTHER" id="PTHR48070">
    <property type="entry name" value="ESTERASE OVCA2"/>
    <property type="match status" value="1"/>
</dbReference>
<proteinExistence type="predicted"/>
<evidence type="ECO:0000259" key="2">
    <source>
        <dbReference type="Pfam" id="PF03959"/>
    </source>
</evidence>
<dbReference type="InterPro" id="IPR050593">
    <property type="entry name" value="LovG"/>
</dbReference>
<dbReference type="GO" id="GO:0016787">
    <property type="term" value="F:hydrolase activity"/>
    <property type="evidence" value="ECO:0007669"/>
    <property type="project" value="UniProtKB-KW"/>
</dbReference>
<dbReference type="GO" id="GO:0005737">
    <property type="term" value="C:cytoplasm"/>
    <property type="evidence" value="ECO:0007669"/>
    <property type="project" value="TreeGrafter"/>
</dbReference>
<protein>
    <recommendedName>
        <fullName evidence="2">Serine hydrolase domain-containing protein</fullName>
    </recommendedName>
</protein>
<evidence type="ECO:0000313" key="4">
    <source>
        <dbReference type="Proteomes" id="UP000716446"/>
    </source>
</evidence>
<comment type="caution">
    <text evidence="3">The sequence shown here is derived from an EMBL/GenBank/DDBJ whole genome shotgun (WGS) entry which is preliminary data.</text>
</comment>
<evidence type="ECO:0000256" key="1">
    <source>
        <dbReference type="ARBA" id="ARBA00022801"/>
    </source>
</evidence>
<accession>A0A9N8K392</accession>
<feature type="domain" description="Serine hydrolase" evidence="2">
    <location>
        <begin position="27"/>
        <end position="235"/>
    </location>
</feature>
<name>A0A9N8K392_9PEZI</name>
<dbReference type="Proteomes" id="UP000716446">
    <property type="component" value="Unassembled WGS sequence"/>
</dbReference>
<organism evidence="3 4">
    <name type="scientific">Aureobasidium vineae</name>
    <dbReference type="NCBI Taxonomy" id="2773715"/>
    <lineage>
        <taxon>Eukaryota</taxon>
        <taxon>Fungi</taxon>
        <taxon>Dikarya</taxon>
        <taxon>Ascomycota</taxon>
        <taxon>Pezizomycotina</taxon>
        <taxon>Dothideomycetes</taxon>
        <taxon>Dothideomycetidae</taxon>
        <taxon>Dothideales</taxon>
        <taxon>Saccotheciaceae</taxon>
        <taxon>Aureobasidium</taxon>
    </lineage>
</organism>
<gene>
    <name evidence="3" type="ORF">AWRI4619_LOCUS9310</name>
</gene>